<dbReference type="GeneID" id="93027884"/>
<evidence type="ECO:0008006" key="3">
    <source>
        <dbReference type="Google" id="ProtNLM"/>
    </source>
</evidence>
<name>A0A6P2KZG0_9BURK</name>
<dbReference type="Proteomes" id="UP000494125">
    <property type="component" value="Unassembled WGS sequence"/>
</dbReference>
<dbReference type="EMBL" id="CABVPN010000012">
    <property type="protein sequence ID" value="VWB60235.1"/>
    <property type="molecule type" value="Genomic_DNA"/>
</dbReference>
<organism evidence="1 2">
    <name type="scientific">Burkholderia diffusa</name>
    <dbReference type="NCBI Taxonomy" id="488732"/>
    <lineage>
        <taxon>Bacteria</taxon>
        <taxon>Pseudomonadati</taxon>
        <taxon>Pseudomonadota</taxon>
        <taxon>Betaproteobacteria</taxon>
        <taxon>Burkholderiales</taxon>
        <taxon>Burkholderiaceae</taxon>
        <taxon>Burkholderia</taxon>
        <taxon>Burkholderia cepacia complex</taxon>
    </lineage>
</organism>
<evidence type="ECO:0000313" key="2">
    <source>
        <dbReference type="Proteomes" id="UP000494125"/>
    </source>
</evidence>
<protein>
    <recommendedName>
        <fullName evidence="3">Adhesin</fullName>
    </recommendedName>
</protein>
<evidence type="ECO:0000313" key="1">
    <source>
        <dbReference type="EMBL" id="VWB60235.1"/>
    </source>
</evidence>
<keyword evidence="2" id="KW-1185">Reference proteome</keyword>
<sequence length="182" mass="18041">MNVGGNWDLGAVQTGEHKIGLGLVTGGPLASAGMVSVGGLLGLGANGGVQLMGNQPFDWTSFALAGATGAASTGMKFVPVFMTGVGSALTGSAMQGQNPNSAMAGAAVGTAFGYPLGAGAESGLNKFLNPWYRQEWQNLGLGISKYVPPSMIPSWAAGILGGVVQEKAGATVQNGLDGAAKK</sequence>
<dbReference type="AlphaFoldDB" id="A0A6P2KZG0"/>
<proteinExistence type="predicted"/>
<dbReference type="RefSeq" id="WP_151052487.1">
    <property type="nucleotide sequence ID" value="NZ_CABVPN010000012.1"/>
</dbReference>
<gene>
    <name evidence="1" type="ORF">BDI24065_02807</name>
</gene>
<accession>A0A6P2KZG0</accession>
<reference evidence="1 2" key="1">
    <citation type="submission" date="2019-09" db="EMBL/GenBank/DDBJ databases">
        <authorList>
            <person name="Depoorter E."/>
        </authorList>
    </citation>
    <scope>NUCLEOTIDE SEQUENCE [LARGE SCALE GENOMIC DNA]</scope>
    <source>
        <strain evidence="1">LMG 24065</strain>
    </source>
</reference>